<accession>A0A2U1LTF3</accession>
<keyword evidence="7" id="KW-0694">RNA-binding</keyword>
<organism evidence="10 11">
    <name type="scientific">Artemisia annua</name>
    <name type="common">Sweet wormwood</name>
    <dbReference type="NCBI Taxonomy" id="35608"/>
    <lineage>
        <taxon>Eukaryota</taxon>
        <taxon>Viridiplantae</taxon>
        <taxon>Streptophyta</taxon>
        <taxon>Embryophyta</taxon>
        <taxon>Tracheophyta</taxon>
        <taxon>Spermatophyta</taxon>
        <taxon>Magnoliopsida</taxon>
        <taxon>eudicotyledons</taxon>
        <taxon>Gunneridae</taxon>
        <taxon>Pentapetalae</taxon>
        <taxon>asterids</taxon>
        <taxon>campanulids</taxon>
        <taxon>Asterales</taxon>
        <taxon>Asteraceae</taxon>
        <taxon>Asteroideae</taxon>
        <taxon>Anthemideae</taxon>
        <taxon>Artemisiinae</taxon>
        <taxon>Artemisia</taxon>
    </lineage>
</organism>
<keyword evidence="8 10" id="KW-0689">Ribosomal protein</keyword>
<dbReference type="GO" id="GO:0019843">
    <property type="term" value="F:rRNA binding"/>
    <property type="evidence" value="ECO:0007669"/>
    <property type="project" value="UniProtKB-KW"/>
</dbReference>
<evidence type="ECO:0000256" key="7">
    <source>
        <dbReference type="ARBA" id="ARBA00022884"/>
    </source>
</evidence>
<dbReference type="InterPro" id="IPR001569">
    <property type="entry name" value="Ribosomal_eL37"/>
</dbReference>
<evidence type="ECO:0000256" key="6">
    <source>
        <dbReference type="ARBA" id="ARBA00022833"/>
    </source>
</evidence>
<keyword evidence="2" id="KW-0150">Chloroplast</keyword>
<dbReference type="Proteomes" id="UP000245207">
    <property type="component" value="Unassembled WGS sequence"/>
</dbReference>
<dbReference type="GO" id="GO:0008270">
    <property type="term" value="F:zinc ion binding"/>
    <property type="evidence" value="ECO:0007669"/>
    <property type="project" value="UniProtKB-KW"/>
</dbReference>
<evidence type="ECO:0000256" key="5">
    <source>
        <dbReference type="ARBA" id="ARBA00022771"/>
    </source>
</evidence>
<dbReference type="GO" id="GO:0003735">
    <property type="term" value="F:structural constituent of ribosome"/>
    <property type="evidence" value="ECO:0007669"/>
    <property type="project" value="InterPro"/>
</dbReference>
<evidence type="ECO:0000256" key="9">
    <source>
        <dbReference type="ARBA" id="ARBA00023274"/>
    </source>
</evidence>
<dbReference type="GO" id="GO:0006412">
    <property type="term" value="P:translation"/>
    <property type="evidence" value="ECO:0007669"/>
    <property type="project" value="InterPro"/>
</dbReference>
<evidence type="ECO:0000256" key="8">
    <source>
        <dbReference type="ARBA" id="ARBA00022980"/>
    </source>
</evidence>
<proteinExistence type="inferred from homology"/>
<keyword evidence="3" id="KW-0479">Metal-binding</keyword>
<keyword evidence="9" id="KW-0687">Ribonucleoprotein</keyword>
<name>A0A2U1LTF3_ARTAN</name>
<gene>
    <name evidence="10" type="ORF">CTI12_AA457320</name>
</gene>
<dbReference type="GO" id="GO:0022625">
    <property type="term" value="C:cytosolic large ribosomal subunit"/>
    <property type="evidence" value="ECO:0007669"/>
    <property type="project" value="TreeGrafter"/>
</dbReference>
<evidence type="ECO:0000256" key="3">
    <source>
        <dbReference type="ARBA" id="ARBA00022723"/>
    </source>
</evidence>
<keyword evidence="4" id="KW-0699">rRNA-binding</keyword>
<comment type="similarity">
    <text evidence="1">Belongs to the eukaryotic ribosomal protein eL37 family.</text>
</comment>
<dbReference type="InterPro" id="IPR011331">
    <property type="entry name" value="Ribosomal_eL37/eL43"/>
</dbReference>
<protein>
    <submittedName>
        <fullName evidence="10">Ribosomal protein L37e, Zinc-binding ribosomal protein</fullName>
    </submittedName>
</protein>
<dbReference type="AlphaFoldDB" id="A0A2U1LTF3"/>
<evidence type="ECO:0000313" key="11">
    <source>
        <dbReference type="Proteomes" id="UP000245207"/>
    </source>
</evidence>
<keyword evidence="11" id="KW-1185">Reference proteome</keyword>
<sequence>MSRGLPTTVDTRDFCKEEEQEPHTVFVRCGSRSFHLQKDICSACAYPAARVRKCSESEIFMIEGYCDFLPEEKLVQAPLVKASAPSLLQQANRWRKSDMTNTCQQDQHKNKGMFHSTTLRASILD</sequence>
<dbReference type="EMBL" id="PKPP01007843">
    <property type="protein sequence ID" value="PWA52279.1"/>
    <property type="molecule type" value="Genomic_DNA"/>
</dbReference>
<keyword evidence="6" id="KW-0862">Zinc</keyword>
<dbReference type="PANTHER" id="PTHR10768">
    <property type="entry name" value="60S RIBOSOMAL PROTEIN L37"/>
    <property type="match status" value="1"/>
</dbReference>
<dbReference type="SUPFAM" id="SSF57829">
    <property type="entry name" value="Zn-binding ribosomal proteins"/>
    <property type="match status" value="1"/>
</dbReference>
<evidence type="ECO:0000256" key="4">
    <source>
        <dbReference type="ARBA" id="ARBA00022730"/>
    </source>
</evidence>
<evidence type="ECO:0000256" key="2">
    <source>
        <dbReference type="ARBA" id="ARBA00022528"/>
    </source>
</evidence>
<dbReference type="Pfam" id="PF01907">
    <property type="entry name" value="Ribosomal_L37e"/>
    <property type="match status" value="1"/>
</dbReference>
<reference evidence="10 11" key="1">
    <citation type="journal article" date="2018" name="Mol. Plant">
        <title>The genome of Artemisia annua provides insight into the evolution of Asteraceae family and artemisinin biosynthesis.</title>
        <authorList>
            <person name="Shen Q."/>
            <person name="Zhang L."/>
            <person name="Liao Z."/>
            <person name="Wang S."/>
            <person name="Yan T."/>
            <person name="Shi P."/>
            <person name="Liu M."/>
            <person name="Fu X."/>
            <person name="Pan Q."/>
            <person name="Wang Y."/>
            <person name="Lv Z."/>
            <person name="Lu X."/>
            <person name="Zhang F."/>
            <person name="Jiang W."/>
            <person name="Ma Y."/>
            <person name="Chen M."/>
            <person name="Hao X."/>
            <person name="Li L."/>
            <person name="Tang Y."/>
            <person name="Lv G."/>
            <person name="Zhou Y."/>
            <person name="Sun X."/>
            <person name="Brodelius P.E."/>
            <person name="Rose J.K.C."/>
            <person name="Tang K."/>
        </authorList>
    </citation>
    <scope>NUCLEOTIDE SEQUENCE [LARGE SCALE GENOMIC DNA]</scope>
    <source>
        <strain evidence="11">cv. Huhao1</strain>
        <tissue evidence="10">Leaf</tissue>
    </source>
</reference>
<keyword evidence="5" id="KW-0863">Zinc-finger</keyword>
<dbReference type="InterPro" id="IPR011332">
    <property type="entry name" value="Ribosomal_zn-bd"/>
</dbReference>
<dbReference type="STRING" id="35608.A0A2U1LTF3"/>
<dbReference type="Gene3D" id="2.20.25.30">
    <property type="match status" value="1"/>
</dbReference>
<keyword evidence="2" id="KW-0934">Plastid</keyword>
<comment type="caution">
    <text evidence="10">The sequence shown here is derived from an EMBL/GenBank/DDBJ whole genome shotgun (WGS) entry which is preliminary data.</text>
</comment>
<dbReference type="OrthoDB" id="528079at2759"/>
<evidence type="ECO:0000313" key="10">
    <source>
        <dbReference type="EMBL" id="PWA52279.1"/>
    </source>
</evidence>
<dbReference type="PANTHER" id="PTHR10768:SF0">
    <property type="entry name" value="RIBOSOMAL PROTEIN L37"/>
    <property type="match status" value="1"/>
</dbReference>
<evidence type="ECO:0000256" key="1">
    <source>
        <dbReference type="ARBA" id="ARBA00009805"/>
    </source>
</evidence>